<sequence>MKFIHTSDWHIGRQLHNQNLLDDQRFVLNQIVEFAVEHDVDGVIIAGDIYDRSIPPANAVALLDEVVNRLVNELKIPIIMIAGNHDGHERLGFASRQMIDSGLHIIGPLSKDIAAITLSGKNGDAVFYGLPYADPATVRHVFDCELSSHEEAMAKLLEQVHDHDSQGLPKVVISHCFLDGGSESESERPLSIGGADKISPSLFTPFNYTALGHLHGPQYKGAEHVRYSGSMLKYSFSEQHQHKSVTLVELDDAGQASFELLPLAAMRDVRIIEGELAELLEQGKTDLNREDYLMVRLLDKTAILDAMGKLRGVYPNVLHLERTGLMADNGKVELSRDHIKKGELDMFSDFFSQVFGESMTEAQQQAMTAAIDELHKVENAS</sequence>
<keyword evidence="7" id="KW-0235">DNA replication</keyword>
<dbReference type="Pfam" id="PF12320">
    <property type="entry name" value="SbcD_C"/>
    <property type="match status" value="1"/>
</dbReference>
<keyword evidence="7" id="KW-0255">Endonuclease</keyword>
<dbReference type="Gene3D" id="3.60.21.10">
    <property type="match status" value="1"/>
</dbReference>
<dbReference type="GO" id="GO:0004519">
    <property type="term" value="F:endonuclease activity"/>
    <property type="evidence" value="ECO:0007669"/>
    <property type="project" value="UniProtKB-KW"/>
</dbReference>
<keyword evidence="11" id="KW-1185">Reference proteome</keyword>
<dbReference type="RefSeq" id="WP_077752220.1">
    <property type="nucleotide sequence ID" value="NZ_CP014782.1"/>
</dbReference>
<feature type="domain" description="Calcineurin-like phosphoesterase" evidence="8">
    <location>
        <begin position="1"/>
        <end position="216"/>
    </location>
</feature>
<dbReference type="InterPro" id="IPR004593">
    <property type="entry name" value="SbcD"/>
</dbReference>
<reference evidence="10 11" key="1">
    <citation type="submission" date="2016-03" db="EMBL/GenBank/DDBJ databases">
        <title>Complete genome sequence of Shewanella psychrophila WP2, a deep sea bacterium isolated from west Pacific sediment.</title>
        <authorList>
            <person name="Xu G."/>
            <person name="Jian H."/>
        </authorList>
    </citation>
    <scope>NUCLEOTIDE SEQUENCE [LARGE SCALE GENOMIC DNA]</scope>
    <source>
        <strain evidence="10 11">WP2</strain>
    </source>
</reference>
<dbReference type="PANTHER" id="PTHR30337:SF0">
    <property type="entry name" value="NUCLEASE SBCCD SUBUNIT D"/>
    <property type="match status" value="1"/>
</dbReference>
<gene>
    <name evidence="7" type="primary">sbcD</name>
    <name evidence="10" type="ORF">Sps_01834</name>
</gene>
<keyword evidence="4 7" id="KW-0540">Nuclease</keyword>
<evidence type="ECO:0000313" key="11">
    <source>
        <dbReference type="Proteomes" id="UP000189545"/>
    </source>
</evidence>
<protein>
    <recommendedName>
        <fullName evidence="3 7">Nuclease SbcCD subunit D</fullName>
    </recommendedName>
</protein>
<dbReference type="GO" id="GO:0006260">
    <property type="term" value="P:DNA replication"/>
    <property type="evidence" value="ECO:0007669"/>
    <property type="project" value="UniProtKB-KW"/>
</dbReference>
<feature type="domain" description="Nuclease SbcCD subunit D C-terminal" evidence="9">
    <location>
        <begin position="267"/>
        <end position="354"/>
    </location>
</feature>
<accession>A0A1S6HNB1</accession>
<dbReference type="SUPFAM" id="SSF56300">
    <property type="entry name" value="Metallo-dependent phosphatases"/>
    <property type="match status" value="1"/>
</dbReference>
<dbReference type="InterPro" id="IPR041796">
    <property type="entry name" value="Mre11_N"/>
</dbReference>
<evidence type="ECO:0000256" key="4">
    <source>
        <dbReference type="ARBA" id="ARBA00022722"/>
    </source>
</evidence>
<dbReference type="InterPro" id="IPR026843">
    <property type="entry name" value="SbcD_C"/>
</dbReference>
<dbReference type="GO" id="GO:0006310">
    <property type="term" value="P:DNA recombination"/>
    <property type="evidence" value="ECO:0007669"/>
    <property type="project" value="UniProtKB-KW"/>
</dbReference>
<evidence type="ECO:0000256" key="1">
    <source>
        <dbReference type="ARBA" id="ARBA00010555"/>
    </source>
</evidence>
<dbReference type="CDD" id="cd00840">
    <property type="entry name" value="MPP_Mre11_N"/>
    <property type="match status" value="1"/>
</dbReference>
<dbReference type="NCBIfam" id="TIGR00619">
    <property type="entry name" value="sbcd"/>
    <property type="match status" value="1"/>
</dbReference>
<dbReference type="PANTHER" id="PTHR30337">
    <property type="entry name" value="COMPONENT OF ATP-DEPENDENT DSDNA EXONUCLEASE"/>
    <property type="match status" value="1"/>
</dbReference>
<evidence type="ECO:0000259" key="8">
    <source>
        <dbReference type="Pfam" id="PF00149"/>
    </source>
</evidence>
<proteinExistence type="inferred from homology"/>
<evidence type="ECO:0000313" key="10">
    <source>
        <dbReference type="EMBL" id="AQS36998.1"/>
    </source>
</evidence>
<keyword evidence="5 7" id="KW-0378">Hydrolase</keyword>
<dbReference type="OrthoDB" id="9773856at2"/>
<organism evidence="10 11">
    <name type="scientific">Shewanella psychrophila</name>
    <dbReference type="NCBI Taxonomy" id="225848"/>
    <lineage>
        <taxon>Bacteria</taxon>
        <taxon>Pseudomonadati</taxon>
        <taxon>Pseudomonadota</taxon>
        <taxon>Gammaproteobacteria</taxon>
        <taxon>Alteromonadales</taxon>
        <taxon>Shewanellaceae</taxon>
        <taxon>Shewanella</taxon>
    </lineage>
</organism>
<dbReference type="AlphaFoldDB" id="A0A1S6HNB1"/>
<evidence type="ECO:0000256" key="6">
    <source>
        <dbReference type="ARBA" id="ARBA00022839"/>
    </source>
</evidence>
<dbReference type="STRING" id="225848.Sps_01834"/>
<dbReference type="InterPro" id="IPR004843">
    <property type="entry name" value="Calcineurin-like_PHP"/>
</dbReference>
<keyword evidence="7" id="KW-0233">DNA recombination</keyword>
<dbReference type="InterPro" id="IPR050535">
    <property type="entry name" value="DNA_Repair-Maintenance_Comp"/>
</dbReference>
<dbReference type="GO" id="GO:0008408">
    <property type="term" value="F:3'-5' exonuclease activity"/>
    <property type="evidence" value="ECO:0007669"/>
    <property type="project" value="InterPro"/>
</dbReference>
<dbReference type="InterPro" id="IPR029052">
    <property type="entry name" value="Metallo-depent_PP-like"/>
</dbReference>
<evidence type="ECO:0000259" key="9">
    <source>
        <dbReference type="Pfam" id="PF12320"/>
    </source>
</evidence>
<comment type="subunit">
    <text evidence="2 7">Heterodimer of SbcC and SbcD.</text>
</comment>
<evidence type="ECO:0000256" key="5">
    <source>
        <dbReference type="ARBA" id="ARBA00022801"/>
    </source>
</evidence>
<dbReference type="Pfam" id="PF00149">
    <property type="entry name" value="Metallophos"/>
    <property type="match status" value="1"/>
</dbReference>
<dbReference type="KEGG" id="spsw:Sps_01834"/>
<evidence type="ECO:0000256" key="7">
    <source>
        <dbReference type="RuleBase" id="RU363069"/>
    </source>
</evidence>
<dbReference type="EMBL" id="CP014782">
    <property type="protein sequence ID" value="AQS36998.1"/>
    <property type="molecule type" value="Genomic_DNA"/>
</dbReference>
<evidence type="ECO:0000256" key="2">
    <source>
        <dbReference type="ARBA" id="ARBA00011322"/>
    </source>
</evidence>
<comment type="similarity">
    <text evidence="1 7">Belongs to the SbcD family.</text>
</comment>
<keyword evidence="6 7" id="KW-0269">Exonuclease</keyword>
<evidence type="ECO:0000256" key="3">
    <source>
        <dbReference type="ARBA" id="ARBA00013365"/>
    </source>
</evidence>
<dbReference type="Proteomes" id="UP000189545">
    <property type="component" value="Chromosome"/>
</dbReference>
<comment type="function">
    <text evidence="7">SbcCD cleaves DNA hairpin structures. These structures can inhibit DNA replication and are intermediates in certain DNA recombination reactions. The complex acts as a 3'-&gt;5' double strand exonuclease that can open hairpins. It also has a 5' single-strand endonuclease activity.</text>
</comment>
<name>A0A1S6HNB1_9GAMM</name>